<dbReference type="PANTHER" id="PTHR12266:SF33">
    <property type="entry name" value="CATION_CALCIUM EXCHANGER 5"/>
    <property type="match status" value="1"/>
</dbReference>
<evidence type="ECO:0000256" key="6">
    <source>
        <dbReference type="ARBA" id="ARBA00023136"/>
    </source>
</evidence>
<feature type="transmembrane region" description="Helical" evidence="9">
    <location>
        <begin position="197"/>
        <end position="221"/>
    </location>
</feature>
<accession>A0A061QGE4</accession>
<dbReference type="GO" id="GO:0006814">
    <property type="term" value="P:sodium ion transport"/>
    <property type="evidence" value="ECO:0007669"/>
    <property type="project" value="UniProtKB-KW"/>
</dbReference>
<feature type="transmembrane region" description="Helical" evidence="9">
    <location>
        <begin position="268"/>
        <end position="286"/>
    </location>
</feature>
<evidence type="ECO:0000256" key="2">
    <source>
        <dbReference type="ARBA" id="ARBA00022448"/>
    </source>
</evidence>
<keyword evidence="3 9" id="KW-0812">Transmembrane</keyword>
<evidence type="ECO:0000313" key="11">
    <source>
        <dbReference type="EMBL" id="JAC59497.1"/>
    </source>
</evidence>
<feature type="transmembrane region" description="Helical" evidence="9">
    <location>
        <begin position="131"/>
        <end position="149"/>
    </location>
</feature>
<dbReference type="AlphaFoldDB" id="A0A061QGE4"/>
<feature type="transmembrane region" description="Helical" evidence="9">
    <location>
        <begin position="101"/>
        <end position="119"/>
    </location>
</feature>
<evidence type="ECO:0000256" key="3">
    <source>
        <dbReference type="ARBA" id="ARBA00022692"/>
    </source>
</evidence>
<evidence type="ECO:0000256" key="9">
    <source>
        <dbReference type="SAM" id="Phobius"/>
    </source>
</evidence>
<keyword evidence="5" id="KW-0915">Sodium</keyword>
<name>A0A061QGE4_9CHLO</name>
<evidence type="ECO:0000313" key="12">
    <source>
        <dbReference type="EMBL" id="JAC65221.1"/>
    </source>
</evidence>
<dbReference type="Pfam" id="PF01699">
    <property type="entry name" value="Na_Ca_ex"/>
    <property type="match status" value="1"/>
</dbReference>
<dbReference type="InterPro" id="IPR044880">
    <property type="entry name" value="NCX_ion-bd_dom_sf"/>
</dbReference>
<evidence type="ECO:0000256" key="1">
    <source>
        <dbReference type="ARBA" id="ARBA00004141"/>
    </source>
</evidence>
<evidence type="ECO:0000259" key="10">
    <source>
        <dbReference type="Pfam" id="PF01699"/>
    </source>
</evidence>
<feature type="transmembrane region" description="Helical" evidence="9">
    <location>
        <begin position="241"/>
        <end position="261"/>
    </location>
</feature>
<evidence type="ECO:0000256" key="4">
    <source>
        <dbReference type="ARBA" id="ARBA00022989"/>
    </source>
</evidence>
<sequence>MDSQSPQDKARRLTVGSVLRSYVAQWRSQMQALSPPEQAAVLLIQPFTVARWLTIPDVRSHDRIQLALNTALSPLLILLFFNDFVDFSMPVAAFGGRALPLWSVVLLHSAVLSAVQWTITDWASKPAWMEALFLGMAFLCSIAWISIMAQELLSCLSTLGHIMSLSPSIMGVTVLAWGNSIGDLVADVALARSGAPVVALAGCYAGPMFNMLVGLGLSFIIKTVIMYPQPYGLHYSANISVSFGFLFVALLCSIVAVVLSGYRVTRPWGFCLVALYFAAMLTSLMVESNLMQV</sequence>
<dbReference type="PANTHER" id="PTHR12266">
    <property type="entry name" value="NA+/CA2+ K+ INDEPENDENT EXCHANGER"/>
    <property type="match status" value="1"/>
</dbReference>
<comment type="similarity">
    <text evidence="8">Belongs to the Ca(2+):cation antiporter (CaCA) (TC 2.A.19) family. Cation/calcium exchanger (CCX) subfamily.</text>
</comment>
<dbReference type="InterPro" id="IPR051359">
    <property type="entry name" value="CaCA_antiporter"/>
</dbReference>
<organism evidence="11">
    <name type="scientific">Tetraselmis sp. GSL018</name>
    <dbReference type="NCBI Taxonomy" id="582737"/>
    <lineage>
        <taxon>Eukaryota</taxon>
        <taxon>Viridiplantae</taxon>
        <taxon>Chlorophyta</taxon>
        <taxon>core chlorophytes</taxon>
        <taxon>Chlorodendrophyceae</taxon>
        <taxon>Chlorodendrales</taxon>
        <taxon>Chlorodendraceae</taxon>
        <taxon>Tetraselmis</taxon>
    </lineage>
</organism>
<keyword evidence="7" id="KW-0406">Ion transport</keyword>
<dbReference type="GO" id="GO:0008324">
    <property type="term" value="F:monoatomic cation transmembrane transporter activity"/>
    <property type="evidence" value="ECO:0007669"/>
    <property type="project" value="TreeGrafter"/>
</dbReference>
<evidence type="ECO:0000256" key="5">
    <source>
        <dbReference type="ARBA" id="ARBA00023053"/>
    </source>
</evidence>
<feature type="domain" description="Sodium/calcium exchanger membrane region" evidence="10">
    <location>
        <begin position="137"/>
        <end position="284"/>
    </location>
</feature>
<keyword evidence="2" id="KW-0813">Transport</keyword>
<dbReference type="EMBL" id="GBEZ01021534">
    <property type="protein sequence ID" value="JAC65221.1"/>
    <property type="molecule type" value="Transcribed_RNA"/>
</dbReference>
<dbReference type="EMBL" id="GBEZ01013616">
    <property type="protein sequence ID" value="JAC72387.1"/>
    <property type="molecule type" value="Transcribed_RNA"/>
</dbReference>
<comment type="subcellular location">
    <subcellularLocation>
        <location evidence="1">Membrane</location>
        <topology evidence="1">Multi-pass membrane protein</topology>
    </subcellularLocation>
</comment>
<reference evidence="11" key="1">
    <citation type="submission" date="2014-05" db="EMBL/GenBank/DDBJ databases">
        <title>The transcriptome of the halophilic microalga Tetraselmis sp. GSL018 isolated from the Great Salt Lake, Utah.</title>
        <authorList>
            <person name="Jinkerson R.E."/>
            <person name="D'Adamo S."/>
            <person name="Posewitz M.C."/>
        </authorList>
    </citation>
    <scope>NUCLEOTIDE SEQUENCE</scope>
    <source>
        <strain evidence="11">GSL018</strain>
    </source>
</reference>
<dbReference type="GO" id="GO:0016020">
    <property type="term" value="C:membrane"/>
    <property type="evidence" value="ECO:0007669"/>
    <property type="project" value="UniProtKB-SubCell"/>
</dbReference>
<keyword evidence="4 9" id="KW-1133">Transmembrane helix</keyword>
<gene>
    <name evidence="12" type="ORF">TSPGSL018_16514</name>
    <name evidence="11" type="ORF">TSPGSL018_31271</name>
    <name evidence="13" type="ORF">TSPGSL018_31472</name>
</gene>
<evidence type="ECO:0000256" key="8">
    <source>
        <dbReference type="ARBA" id="ARBA00038187"/>
    </source>
</evidence>
<dbReference type="Gene3D" id="1.20.1420.30">
    <property type="entry name" value="NCX, central ion-binding region"/>
    <property type="match status" value="1"/>
</dbReference>
<evidence type="ECO:0000313" key="13">
    <source>
        <dbReference type="EMBL" id="JAC72387.1"/>
    </source>
</evidence>
<feature type="transmembrane region" description="Helical" evidence="9">
    <location>
        <begin position="64"/>
        <end position="81"/>
    </location>
</feature>
<proteinExistence type="inferred from homology"/>
<keyword evidence="7" id="KW-0739">Sodium transport</keyword>
<feature type="transmembrane region" description="Helical" evidence="9">
    <location>
        <begin position="169"/>
        <end position="190"/>
    </location>
</feature>
<dbReference type="EMBL" id="GBEZ01027868">
    <property type="protein sequence ID" value="JAC59497.1"/>
    <property type="molecule type" value="Transcribed_RNA"/>
</dbReference>
<dbReference type="InterPro" id="IPR004837">
    <property type="entry name" value="NaCa_Exmemb"/>
</dbReference>
<protein>
    <submittedName>
        <fullName evidence="11">Cation calcium exchanger 5-like</fullName>
    </submittedName>
</protein>
<keyword evidence="6 9" id="KW-0472">Membrane</keyword>
<evidence type="ECO:0000256" key="7">
    <source>
        <dbReference type="ARBA" id="ARBA00023201"/>
    </source>
</evidence>